<gene>
    <name evidence="1" type="primary">30</name>
    <name evidence="1" type="ORF">SEA_LILMAC1015_30</name>
</gene>
<dbReference type="Proteomes" id="UP001179340">
    <property type="component" value="Segment"/>
</dbReference>
<reference evidence="1" key="1">
    <citation type="submission" date="2021-12" db="EMBL/GenBank/DDBJ databases">
        <authorList>
            <person name="Isenhart S.H."/>
            <person name="Brown D.K."/>
            <person name="Allen M.J."/>
            <person name="Garcia C.A."/>
            <person name="Bollivar D.W."/>
            <person name="Garlena R.A."/>
            <person name="Russell D.A."/>
            <person name="Jacobs-Sera D."/>
            <person name="Hatfull G.F."/>
        </authorList>
    </citation>
    <scope>NUCLEOTIDE SEQUENCE</scope>
</reference>
<evidence type="ECO:0000313" key="2">
    <source>
        <dbReference type="Proteomes" id="UP001179340"/>
    </source>
</evidence>
<dbReference type="EMBL" id="OL742560">
    <property type="protein sequence ID" value="UKH48316.1"/>
    <property type="molecule type" value="Genomic_DNA"/>
</dbReference>
<proteinExistence type="predicted"/>
<sequence>MRALAFLTGAAIALVAVLVAYLYAVVELAVAGLETLSKGL</sequence>
<organism evidence="1 2">
    <name type="scientific">Arthrobacter phage Lilmac1015</name>
    <dbReference type="NCBI Taxonomy" id="2912653"/>
    <lineage>
        <taxon>Viruses</taxon>
        <taxon>Duplodnaviria</taxon>
        <taxon>Heunggongvirae</taxon>
        <taxon>Uroviricota</taxon>
        <taxon>Caudoviricetes</taxon>
        <taxon>Berryhillviridae</taxon>
        <taxon>Lilmacvirus</taxon>
        <taxon>Lilmacvirus lilmac1015</taxon>
    </lineage>
</organism>
<name>A0AA49BPY0_9CAUD</name>
<keyword evidence="2" id="KW-1185">Reference proteome</keyword>
<evidence type="ECO:0000313" key="1">
    <source>
        <dbReference type="EMBL" id="UKH48316.1"/>
    </source>
</evidence>
<protein>
    <submittedName>
        <fullName evidence="1">Membrane protein</fullName>
    </submittedName>
</protein>
<accession>A0AA49BPY0</accession>